<dbReference type="Gene3D" id="3.40.50.2000">
    <property type="entry name" value="Glycogen Phosphorylase B"/>
    <property type="match status" value="2"/>
</dbReference>
<dbReference type="Pfam" id="PF13439">
    <property type="entry name" value="Glyco_transf_4"/>
    <property type="match status" value="1"/>
</dbReference>
<dbReference type="GO" id="GO:0016757">
    <property type="term" value="F:glycosyltransferase activity"/>
    <property type="evidence" value="ECO:0007669"/>
    <property type="project" value="InterPro"/>
</dbReference>
<evidence type="ECO:0000313" key="4">
    <source>
        <dbReference type="EMBL" id="OGE74484.1"/>
    </source>
</evidence>
<reference evidence="4 5" key="1">
    <citation type="journal article" date="2016" name="Nat. Commun.">
        <title>Thousands of microbial genomes shed light on interconnected biogeochemical processes in an aquifer system.</title>
        <authorList>
            <person name="Anantharaman K."/>
            <person name="Brown C.T."/>
            <person name="Hug L.A."/>
            <person name="Sharon I."/>
            <person name="Castelle C.J."/>
            <person name="Probst A.J."/>
            <person name="Thomas B.C."/>
            <person name="Singh A."/>
            <person name="Wilkins M.J."/>
            <person name="Karaoz U."/>
            <person name="Brodie E.L."/>
            <person name="Williams K.H."/>
            <person name="Hubbard S.S."/>
            <person name="Banfield J.F."/>
        </authorList>
    </citation>
    <scope>NUCLEOTIDE SEQUENCE [LARGE SCALE GENOMIC DNA]</scope>
</reference>
<evidence type="ECO:0000259" key="3">
    <source>
        <dbReference type="Pfam" id="PF13439"/>
    </source>
</evidence>
<dbReference type="Pfam" id="PF00534">
    <property type="entry name" value="Glycos_transf_1"/>
    <property type="match status" value="1"/>
</dbReference>
<dbReference type="GO" id="GO:0009103">
    <property type="term" value="P:lipopolysaccharide biosynthetic process"/>
    <property type="evidence" value="ECO:0007669"/>
    <property type="project" value="TreeGrafter"/>
</dbReference>
<evidence type="ECO:0000313" key="5">
    <source>
        <dbReference type="Proteomes" id="UP000176547"/>
    </source>
</evidence>
<organism evidence="4 5">
    <name type="scientific">Candidatus Doudnabacteria bacterium RIFCSPHIGHO2_01_52_17</name>
    <dbReference type="NCBI Taxonomy" id="1817820"/>
    <lineage>
        <taxon>Bacteria</taxon>
        <taxon>Candidatus Doudnaibacteriota</taxon>
    </lineage>
</organism>
<feature type="domain" description="Glycosyl transferase family 1" evidence="2">
    <location>
        <begin position="194"/>
        <end position="327"/>
    </location>
</feature>
<dbReference type="SUPFAM" id="SSF53756">
    <property type="entry name" value="UDP-Glycosyltransferase/glycogen phosphorylase"/>
    <property type="match status" value="1"/>
</dbReference>
<dbReference type="InterPro" id="IPR028098">
    <property type="entry name" value="Glyco_trans_4-like_N"/>
</dbReference>
<gene>
    <name evidence="4" type="ORF">A3K06_02885</name>
</gene>
<protein>
    <submittedName>
        <fullName evidence="4">Uncharacterized protein</fullName>
    </submittedName>
</protein>
<name>A0A1F5NA56_9BACT</name>
<keyword evidence="1" id="KW-0808">Transferase</keyword>
<dbReference type="PANTHER" id="PTHR46401">
    <property type="entry name" value="GLYCOSYLTRANSFERASE WBBK-RELATED"/>
    <property type="match status" value="1"/>
</dbReference>
<proteinExistence type="predicted"/>
<evidence type="ECO:0000259" key="2">
    <source>
        <dbReference type="Pfam" id="PF00534"/>
    </source>
</evidence>
<dbReference type="PANTHER" id="PTHR46401:SF2">
    <property type="entry name" value="GLYCOSYLTRANSFERASE WBBK-RELATED"/>
    <property type="match status" value="1"/>
</dbReference>
<feature type="domain" description="Glycosyltransferase subfamily 4-like N-terminal" evidence="3">
    <location>
        <begin position="41"/>
        <end position="189"/>
    </location>
</feature>
<evidence type="ECO:0000256" key="1">
    <source>
        <dbReference type="ARBA" id="ARBA00022679"/>
    </source>
</evidence>
<accession>A0A1F5NA56</accession>
<dbReference type="InterPro" id="IPR001296">
    <property type="entry name" value="Glyco_trans_1"/>
</dbReference>
<dbReference type="EMBL" id="MFEG01000070">
    <property type="protein sequence ID" value="OGE74484.1"/>
    <property type="molecule type" value="Genomic_DNA"/>
</dbReference>
<sequence length="360" mass="40699">MRIALVHDFLTQLGGAERLLQVFHQMFPDAPVFTLVYDERKTAGRFRGWDIRASFLQRFSRVVNYKWLLPLMPRAIESFDFAGFDLVLSDSSAFAKGIKVHAPAVHICYCHTPTRYLWQEPDEYVAKLGIIFFLKPLVQLYLMKILRKWDYRAAQRPDLLIANSREVQTRIQKFYGRGSTVVYPPLDTDFFRPTIPKADYFLTATRLEPYKRVELVIEVFNELGWPLKIAGSGSAFEGLKALAKNNVEFFGRVGDEKLRDLYSGARAFIFPALEDAGLVVLESLACGTPVIAYGRGGVSEFVRDGENGVLFDEQSAPSIRQALQRFEARVFSGESLRAGAEAFGKEKFISAIQAIVSKAI</sequence>
<dbReference type="Proteomes" id="UP000176547">
    <property type="component" value="Unassembled WGS sequence"/>
</dbReference>
<comment type="caution">
    <text evidence="4">The sequence shown here is derived from an EMBL/GenBank/DDBJ whole genome shotgun (WGS) entry which is preliminary data.</text>
</comment>
<dbReference type="AlphaFoldDB" id="A0A1F5NA56"/>